<feature type="modified residue" description="4-aspartylphosphate" evidence="5">
    <location>
        <position position="58"/>
    </location>
</feature>
<evidence type="ECO:0000259" key="7">
    <source>
        <dbReference type="PROSITE" id="PS50110"/>
    </source>
</evidence>
<dbReference type="PRINTS" id="PR00038">
    <property type="entry name" value="HTHLUXR"/>
</dbReference>
<proteinExistence type="predicted"/>
<evidence type="ECO:0000256" key="2">
    <source>
        <dbReference type="ARBA" id="ARBA00023015"/>
    </source>
</evidence>
<gene>
    <name evidence="8" type="ORF">B0I32_11364</name>
</gene>
<evidence type="ECO:0000256" key="5">
    <source>
        <dbReference type="PROSITE-ProRule" id="PRU00169"/>
    </source>
</evidence>
<comment type="caution">
    <text evidence="8">The sequence shown here is derived from an EMBL/GenBank/DDBJ whole genome shotgun (WGS) entry which is preliminary data.</text>
</comment>
<feature type="domain" description="Response regulatory" evidence="7">
    <location>
        <begin position="7"/>
        <end position="124"/>
    </location>
</feature>
<evidence type="ECO:0000313" key="8">
    <source>
        <dbReference type="EMBL" id="PRX62112.1"/>
    </source>
</evidence>
<evidence type="ECO:0000256" key="3">
    <source>
        <dbReference type="ARBA" id="ARBA00023125"/>
    </source>
</evidence>
<dbReference type="InterPro" id="IPR058245">
    <property type="entry name" value="NreC/VraR/RcsB-like_REC"/>
</dbReference>
<dbReference type="PANTHER" id="PTHR43214">
    <property type="entry name" value="TWO-COMPONENT RESPONSE REGULATOR"/>
    <property type="match status" value="1"/>
</dbReference>
<keyword evidence="9" id="KW-1185">Reference proteome</keyword>
<evidence type="ECO:0000256" key="4">
    <source>
        <dbReference type="ARBA" id="ARBA00023163"/>
    </source>
</evidence>
<dbReference type="SMART" id="SM00448">
    <property type="entry name" value="REC"/>
    <property type="match status" value="1"/>
</dbReference>
<dbReference type="GO" id="GO:0000160">
    <property type="term" value="P:phosphorelay signal transduction system"/>
    <property type="evidence" value="ECO:0007669"/>
    <property type="project" value="InterPro"/>
</dbReference>
<dbReference type="SUPFAM" id="SSF52172">
    <property type="entry name" value="CheY-like"/>
    <property type="match status" value="1"/>
</dbReference>
<protein>
    <submittedName>
        <fullName evidence="8">LuxR family two component transcriptional regulator</fullName>
    </submittedName>
</protein>
<feature type="domain" description="HTH luxR-type" evidence="6">
    <location>
        <begin position="153"/>
        <end position="218"/>
    </location>
</feature>
<evidence type="ECO:0000259" key="6">
    <source>
        <dbReference type="PROSITE" id="PS50043"/>
    </source>
</evidence>
<keyword evidence="4" id="KW-0804">Transcription</keyword>
<name>A0A2T0MTU3_9ACTN</name>
<evidence type="ECO:0000256" key="1">
    <source>
        <dbReference type="ARBA" id="ARBA00022553"/>
    </source>
</evidence>
<dbReference type="GO" id="GO:0006355">
    <property type="term" value="P:regulation of DNA-templated transcription"/>
    <property type="evidence" value="ECO:0007669"/>
    <property type="project" value="InterPro"/>
</dbReference>
<dbReference type="InterPro" id="IPR011006">
    <property type="entry name" value="CheY-like_superfamily"/>
</dbReference>
<dbReference type="InterPro" id="IPR000792">
    <property type="entry name" value="Tscrpt_reg_LuxR_C"/>
</dbReference>
<sequence>MDEPPIRVLLVDDDPLVCAGLRMMLRGAPDVDVVGEAADGADVPGAVERLAPDVVLMDIRMPYVDGIAATRALAARTGRAPRVIVLTTFDTEATVIEALRAGASGFLVKHTPPEQIVEAVRRAAAGEPVLSPGVARTLIAHVTGGADRRTMKARDHLARLTGREREVALAVAEGAGNAEIAARLHLSVGAVKAHISSALTKLGLTNRTQLAVLAHDARDTHDLGP</sequence>
<dbReference type="PROSITE" id="PS50110">
    <property type="entry name" value="RESPONSE_REGULATORY"/>
    <property type="match status" value="1"/>
</dbReference>
<dbReference type="InterPro" id="IPR016032">
    <property type="entry name" value="Sig_transdc_resp-reg_C-effctor"/>
</dbReference>
<dbReference type="SMART" id="SM00421">
    <property type="entry name" value="HTH_LUXR"/>
    <property type="match status" value="1"/>
</dbReference>
<evidence type="ECO:0000313" key="9">
    <source>
        <dbReference type="Proteomes" id="UP000238312"/>
    </source>
</evidence>
<keyword evidence="2" id="KW-0805">Transcription regulation</keyword>
<dbReference type="Proteomes" id="UP000238312">
    <property type="component" value="Unassembled WGS sequence"/>
</dbReference>
<dbReference type="SUPFAM" id="SSF46894">
    <property type="entry name" value="C-terminal effector domain of the bipartite response regulators"/>
    <property type="match status" value="1"/>
</dbReference>
<reference evidence="8 9" key="1">
    <citation type="submission" date="2018-03" db="EMBL/GenBank/DDBJ databases">
        <title>Genomic Encyclopedia of Type Strains, Phase III (KMG-III): the genomes of soil and plant-associated and newly described type strains.</title>
        <authorList>
            <person name="Whitman W."/>
        </authorList>
    </citation>
    <scope>NUCLEOTIDE SEQUENCE [LARGE SCALE GENOMIC DNA]</scope>
    <source>
        <strain evidence="8 9">CGMCC 4.7104</strain>
    </source>
</reference>
<dbReference type="RefSeq" id="WP_106245038.1">
    <property type="nucleotide sequence ID" value="NZ_JBFAIL010000009.1"/>
</dbReference>
<organism evidence="8 9">
    <name type="scientific">Nonomuraea fuscirosea</name>
    <dbReference type="NCBI Taxonomy" id="1291556"/>
    <lineage>
        <taxon>Bacteria</taxon>
        <taxon>Bacillati</taxon>
        <taxon>Actinomycetota</taxon>
        <taxon>Actinomycetes</taxon>
        <taxon>Streptosporangiales</taxon>
        <taxon>Streptosporangiaceae</taxon>
        <taxon>Nonomuraea</taxon>
    </lineage>
</organism>
<dbReference type="CDD" id="cd17535">
    <property type="entry name" value="REC_NarL-like"/>
    <property type="match status" value="1"/>
</dbReference>
<dbReference type="Pfam" id="PF00196">
    <property type="entry name" value="GerE"/>
    <property type="match status" value="1"/>
</dbReference>
<dbReference type="Pfam" id="PF00072">
    <property type="entry name" value="Response_reg"/>
    <property type="match status" value="1"/>
</dbReference>
<dbReference type="PANTHER" id="PTHR43214:SF24">
    <property type="entry name" value="TRANSCRIPTIONAL REGULATORY PROTEIN NARL-RELATED"/>
    <property type="match status" value="1"/>
</dbReference>
<dbReference type="EMBL" id="PVNG01000013">
    <property type="protein sequence ID" value="PRX62112.1"/>
    <property type="molecule type" value="Genomic_DNA"/>
</dbReference>
<dbReference type="Gene3D" id="3.40.50.2300">
    <property type="match status" value="1"/>
</dbReference>
<dbReference type="InterPro" id="IPR001789">
    <property type="entry name" value="Sig_transdc_resp-reg_receiver"/>
</dbReference>
<dbReference type="OrthoDB" id="9808843at2"/>
<dbReference type="PROSITE" id="PS50043">
    <property type="entry name" value="HTH_LUXR_2"/>
    <property type="match status" value="1"/>
</dbReference>
<dbReference type="AlphaFoldDB" id="A0A2T0MTU3"/>
<dbReference type="InterPro" id="IPR039420">
    <property type="entry name" value="WalR-like"/>
</dbReference>
<accession>A0A2T0MTU3</accession>
<keyword evidence="3" id="KW-0238">DNA-binding</keyword>
<dbReference type="GO" id="GO:0003677">
    <property type="term" value="F:DNA binding"/>
    <property type="evidence" value="ECO:0007669"/>
    <property type="project" value="UniProtKB-KW"/>
</dbReference>
<dbReference type="CDD" id="cd06170">
    <property type="entry name" value="LuxR_C_like"/>
    <property type="match status" value="1"/>
</dbReference>
<keyword evidence="1 5" id="KW-0597">Phosphoprotein</keyword>